<dbReference type="GO" id="GO:0005524">
    <property type="term" value="F:ATP binding"/>
    <property type="evidence" value="ECO:0007669"/>
    <property type="project" value="UniProtKB-KW"/>
</dbReference>
<dbReference type="Pfam" id="PF00069">
    <property type="entry name" value="Pkinase"/>
    <property type="match status" value="1"/>
</dbReference>
<gene>
    <name evidence="7" type="ORF">GMRT_15832</name>
</gene>
<dbReference type="EMBL" id="VDLU01000005">
    <property type="protein sequence ID" value="TNJ26598.1"/>
    <property type="molecule type" value="Genomic_DNA"/>
</dbReference>
<evidence type="ECO:0000256" key="3">
    <source>
        <dbReference type="ARBA" id="ARBA00022741"/>
    </source>
</evidence>
<evidence type="ECO:0000256" key="1">
    <source>
        <dbReference type="ARBA" id="ARBA00012513"/>
    </source>
</evidence>
<dbReference type="PANTHER" id="PTHR43671:SF13">
    <property type="entry name" value="SERINE_THREONINE-PROTEIN KINASE NEK2"/>
    <property type="match status" value="1"/>
</dbReference>
<keyword evidence="2" id="KW-0808">Transferase</keyword>
<evidence type="ECO:0000256" key="4">
    <source>
        <dbReference type="ARBA" id="ARBA00022777"/>
    </source>
</evidence>
<keyword evidence="5" id="KW-0067">ATP-binding</keyword>
<comment type="caution">
    <text evidence="7">The sequence shown here is derived from an EMBL/GenBank/DDBJ whole genome shotgun (WGS) entry which is preliminary data.</text>
</comment>
<dbReference type="SUPFAM" id="SSF56112">
    <property type="entry name" value="Protein kinase-like (PK-like)"/>
    <property type="match status" value="1"/>
</dbReference>
<keyword evidence="8" id="KW-1185">Reference proteome</keyword>
<evidence type="ECO:0000313" key="7">
    <source>
        <dbReference type="EMBL" id="TNJ26598.1"/>
    </source>
</evidence>
<dbReference type="Gene3D" id="1.10.510.10">
    <property type="entry name" value="Transferase(Phosphotransferase) domain 1"/>
    <property type="match status" value="1"/>
</dbReference>
<dbReference type="PROSITE" id="PS50011">
    <property type="entry name" value="PROTEIN_KINASE_DOM"/>
    <property type="match status" value="1"/>
</dbReference>
<dbReference type="InterPro" id="IPR050660">
    <property type="entry name" value="NEK_Ser/Thr_kinase"/>
</dbReference>
<sequence>MFGSTRGYLDEPILRRCYDLANLSPAEARQLLVGLDIQSDLAYRHFVPILSAIATEDRRCLVVDYREPGLSLSAYLHPFRRARVLVPEDTIWNIASQLLSALVHIHSMIGDSDGVSYAVVHRNLTPDTIFISNGVLWITGFESAMMLRRGEMTDDVPILTNYMAPEIRTGQLYDERADVWSVGAILWEICAGARFTGINAADATGEGLGSIRGYHPELAELINGLLRPVAHRLTAERAKQHPRLRRFAHAAILIPDPPIVDTY</sequence>
<evidence type="ECO:0000256" key="2">
    <source>
        <dbReference type="ARBA" id="ARBA00022679"/>
    </source>
</evidence>
<dbReference type="EC" id="2.7.11.1" evidence="1"/>
<dbReference type="InterPro" id="IPR011009">
    <property type="entry name" value="Kinase-like_dom_sf"/>
</dbReference>
<accession>A0A4Z1SSG6</accession>
<evidence type="ECO:0000313" key="8">
    <source>
        <dbReference type="Proteomes" id="UP000315496"/>
    </source>
</evidence>
<evidence type="ECO:0000259" key="6">
    <source>
        <dbReference type="PROSITE" id="PS50011"/>
    </source>
</evidence>
<reference evidence="7 8" key="1">
    <citation type="submission" date="2019-05" db="EMBL/GenBank/DDBJ databases">
        <title>The compact genome of Giardia muris reveals important steps in the evolution of intestinal protozoan parasites.</title>
        <authorList>
            <person name="Xu F."/>
            <person name="Jimenez-Gonzalez A."/>
            <person name="Einarsson E."/>
            <person name="Astvaldsson A."/>
            <person name="Peirasmaki D."/>
            <person name="Eckmann L."/>
            <person name="Andersson J.O."/>
            <person name="Svard S.G."/>
            <person name="Jerlstrom-Hultqvist J."/>
        </authorList>
    </citation>
    <scope>NUCLEOTIDE SEQUENCE [LARGE SCALE GENOMIC DNA]</scope>
    <source>
        <strain evidence="7 8">Roberts-Thomson</strain>
    </source>
</reference>
<dbReference type="InterPro" id="IPR000719">
    <property type="entry name" value="Prot_kinase_dom"/>
</dbReference>
<protein>
    <recommendedName>
        <fullName evidence="1">non-specific serine/threonine protein kinase</fullName>
        <ecNumber evidence="1">2.7.11.1</ecNumber>
    </recommendedName>
</protein>
<dbReference type="AlphaFoldDB" id="A0A4Z1SSG6"/>
<evidence type="ECO:0000256" key="5">
    <source>
        <dbReference type="ARBA" id="ARBA00022840"/>
    </source>
</evidence>
<proteinExistence type="predicted"/>
<dbReference type="CDD" id="cd00180">
    <property type="entry name" value="PKc"/>
    <property type="match status" value="1"/>
</dbReference>
<feature type="domain" description="Protein kinase" evidence="6">
    <location>
        <begin position="1"/>
        <end position="244"/>
    </location>
</feature>
<dbReference type="OrthoDB" id="2620952at2759"/>
<dbReference type="PANTHER" id="PTHR43671">
    <property type="entry name" value="SERINE/THREONINE-PROTEIN KINASE NEK"/>
    <property type="match status" value="1"/>
</dbReference>
<dbReference type="GO" id="GO:0004674">
    <property type="term" value="F:protein serine/threonine kinase activity"/>
    <property type="evidence" value="ECO:0007669"/>
    <property type="project" value="UniProtKB-EC"/>
</dbReference>
<keyword evidence="3" id="KW-0547">Nucleotide-binding</keyword>
<dbReference type="VEuPathDB" id="GiardiaDB:GMRT_15832"/>
<dbReference type="Proteomes" id="UP000315496">
    <property type="component" value="Chromosome 5"/>
</dbReference>
<name>A0A4Z1SSG6_GIAMU</name>
<keyword evidence="4 7" id="KW-0418">Kinase</keyword>
<dbReference type="SMART" id="SM00220">
    <property type="entry name" value="S_TKc"/>
    <property type="match status" value="1"/>
</dbReference>
<organism evidence="7 8">
    <name type="scientific">Giardia muris</name>
    <dbReference type="NCBI Taxonomy" id="5742"/>
    <lineage>
        <taxon>Eukaryota</taxon>
        <taxon>Metamonada</taxon>
        <taxon>Diplomonadida</taxon>
        <taxon>Hexamitidae</taxon>
        <taxon>Giardiinae</taxon>
        <taxon>Giardia</taxon>
    </lineage>
</organism>